<dbReference type="OrthoDB" id="9805416at2"/>
<dbReference type="Pfam" id="PF02826">
    <property type="entry name" value="2-Hacid_dh_C"/>
    <property type="match status" value="1"/>
</dbReference>
<organism evidence="7 8">
    <name type="scientific">Pseudoalteromonas ruthenica</name>
    <dbReference type="NCBI Taxonomy" id="151081"/>
    <lineage>
        <taxon>Bacteria</taxon>
        <taxon>Pseudomonadati</taxon>
        <taxon>Pseudomonadota</taxon>
        <taxon>Gammaproteobacteria</taxon>
        <taxon>Alteromonadales</taxon>
        <taxon>Pseudoalteromonadaceae</taxon>
        <taxon>Pseudoalteromonas</taxon>
    </lineage>
</organism>
<keyword evidence="8" id="KW-1185">Reference proteome</keyword>
<dbReference type="GO" id="GO:0008465">
    <property type="term" value="F:hydroxypyruvate reductase (NADH) activity"/>
    <property type="evidence" value="ECO:0007669"/>
    <property type="project" value="UniProtKB-EC"/>
</dbReference>
<dbReference type="PROSITE" id="PS00671">
    <property type="entry name" value="D_2_HYDROXYACID_DH_3"/>
    <property type="match status" value="1"/>
</dbReference>
<name>A0A0F4PTI6_9GAMM</name>
<feature type="domain" description="D-isomer specific 2-hydroxyacid dehydrogenase catalytic" evidence="5">
    <location>
        <begin position="10"/>
        <end position="312"/>
    </location>
</feature>
<evidence type="ECO:0000259" key="6">
    <source>
        <dbReference type="Pfam" id="PF02826"/>
    </source>
</evidence>
<dbReference type="EMBL" id="JXXZ01000010">
    <property type="protein sequence ID" value="KJY98419.1"/>
    <property type="molecule type" value="Genomic_DNA"/>
</dbReference>
<dbReference type="Pfam" id="PF00389">
    <property type="entry name" value="2-Hacid_dh"/>
    <property type="match status" value="1"/>
</dbReference>
<reference evidence="7 8" key="1">
    <citation type="journal article" date="2015" name="BMC Genomics">
        <title>Genome mining reveals unlocked bioactive potential of marine Gram-negative bacteria.</title>
        <authorList>
            <person name="Machado H."/>
            <person name="Sonnenschein E.C."/>
            <person name="Melchiorsen J."/>
            <person name="Gram L."/>
        </authorList>
    </citation>
    <scope>NUCLEOTIDE SEQUENCE [LARGE SCALE GENOMIC DNA]</scope>
    <source>
        <strain evidence="7 8">S3137</strain>
    </source>
</reference>
<dbReference type="PANTHER" id="PTHR43761">
    <property type="entry name" value="D-ISOMER SPECIFIC 2-HYDROXYACID DEHYDROGENASE FAMILY PROTEIN (AFU_ORTHOLOGUE AFUA_1G13630)"/>
    <property type="match status" value="1"/>
</dbReference>
<dbReference type="GeneID" id="58229176"/>
<accession>A0A0F4PTI6</accession>
<dbReference type="eggNOG" id="COG1052">
    <property type="taxonomic scope" value="Bacteria"/>
</dbReference>
<proteinExistence type="inferred from homology"/>
<evidence type="ECO:0000256" key="1">
    <source>
        <dbReference type="ARBA" id="ARBA00005854"/>
    </source>
</evidence>
<dbReference type="CDD" id="cd12162">
    <property type="entry name" value="2-Hacid_dh_4"/>
    <property type="match status" value="1"/>
</dbReference>
<dbReference type="GO" id="GO:0051287">
    <property type="term" value="F:NAD binding"/>
    <property type="evidence" value="ECO:0007669"/>
    <property type="project" value="InterPro"/>
</dbReference>
<dbReference type="AlphaFoldDB" id="A0A0F4PTI6"/>
<dbReference type="InterPro" id="IPR006139">
    <property type="entry name" value="D-isomer_2_OHA_DH_cat_dom"/>
</dbReference>
<dbReference type="SUPFAM" id="SSF52283">
    <property type="entry name" value="Formate/glycerate dehydrogenase catalytic domain-like"/>
    <property type="match status" value="1"/>
</dbReference>
<keyword evidence="2 4" id="KW-0560">Oxidoreductase</keyword>
<sequence>MNIVLLDAKTLGDNSLAPLEQLGDFQTYELTEPQSVVTRCQDAEVIVSNKVVINAEHMQSLPKLKLICVAATGTNNIDLQAAAKQGITVCNVAGYSTASVVQHTFALLNALLGNIHRYINDCHHGAWQQSDMFCRLDYAIEELADKTLAIIGYGELGQAVARVAEAFAMKVIVAERKGQPVREGRVSFEQALQNADVVSIHSPLTPQTQQLFNADAFALMKPSAVLINTARGPIIDEQALVAALEQGDIAGAALDVLTREPATADNPLIAYQGHNLLLTPHIAWASRQARDRLIEQLAKNIIGFANGEIRNQVS</sequence>
<evidence type="ECO:0000313" key="8">
    <source>
        <dbReference type="Proteomes" id="UP000033664"/>
    </source>
</evidence>
<dbReference type="Gene3D" id="3.40.50.720">
    <property type="entry name" value="NAD(P)-binding Rossmann-like Domain"/>
    <property type="match status" value="2"/>
</dbReference>
<dbReference type="SUPFAM" id="SSF51735">
    <property type="entry name" value="NAD(P)-binding Rossmann-fold domains"/>
    <property type="match status" value="1"/>
</dbReference>
<dbReference type="EC" id="1.1.1.29" evidence="7"/>
<evidence type="ECO:0000259" key="5">
    <source>
        <dbReference type="Pfam" id="PF00389"/>
    </source>
</evidence>
<dbReference type="InterPro" id="IPR006140">
    <property type="entry name" value="D-isomer_DH_NAD-bd"/>
</dbReference>
<evidence type="ECO:0000256" key="2">
    <source>
        <dbReference type="ARBA" id="ARBA00023002"/>
    </source>
</evidence>
<dbReference type="Proteomes" id="UP000033664">
    <property type="component" value="Unassembled WGS sequence"/>
</dbReference>
<comment type="similarity">
    <text evidence="1 4">Belongs to the D-isomer specific 2-hydroxyacid dehydrogenase family.</text>
</comment>
<dbReference type="InterPro" id="IPR029753">
    <property type="entry name" value="D-isomer_DH_CS"/>
</dbReference>
<dbReference type="RefSeq" id="WP_045979586.1">
    <property type="nucleotide sequence ID" value="NZ_JXXY01000010.1"/>
</dbReference>
<comment type="caution">
    <text evidence="7">The sequence shown here is derived from an EMBL/GenBank/DDBJ whole genome shotgun (WGS) entry which is preliminary data.</text>
</comment>
<evidence type="ECO:0000256" key="4">
    <source>
        <dbReference type="RuleBase" id="RU003719"/>
    </source>
</evidence>
<protein>
    <submittedName>
        <fullName evidence="7">Glycerate dehydrogenase</fullName>
        <ecNumber evidence="7">1.1.1.29</ecNumber>
    </submittedName>
</protein>
<keyword evidence="3" id="KW-0520">NAD</keyword>
<dbReference type="InterPro" id="IPR036291">
    <property type="entry name" value="NAD(P)-bd_dom_sf"/>
</dbReference>
<dbReference type="PANTHER" id="PTHR43761:SF1">
    <property type="entry name" value="D-ISOMER SPECIFIC 2-HYDROXYACID DEHYDROGENASE CATALYTIC DOMAIN-CONTAINING PROTEIN-RELATED"/>
    <property type="match status" value="1"/>
</dbReference>
<dbReference type="PATRIC" id="fig|151081.8.peg.2183"/>
<dbReference type="PROSITE" id="PS00670">
    <property type="entry name" value="D_2_HYDROXYACID_DH_2"/>
    <property type="match status" value="1"/>
</dbReference>
<feature type="domain" description="D-isomer specific 2-hydroxyacid dehydrogenase NAD-binding" evidence="6">
    <location>
        <begin position="106"/>
        <end position="283"/>
    </location>
</feature>
<gene>
    <name evidence="7" type="ORF">TW72_11805</name>
</gene>
<evidence type="ECO:0000313" key="7">
    <source>
        <dbReference type="EMBL" id="KJY98419.1"/>
    </source>
</evidence>
<evidence type="ECO:0000256" key="3">
    <source>
        <dbReference type="ARBA" id="ARBA00023027"/>
    </source>
</evidence>
<dbReference type="InterPro" id="IPR050418">
    <property type="entry name" value="D-iso_2-hydroxyacid_DH_PdxB"/>
</dbReference>